<protein>
    <submittedName>
        <fullName evidence="5">Porin</fullName>
    </submittedName>
</protein>
<dbReference type="Proteomes" id="UP000238365">
    <property type="component" value="Chromosome"/>
</dbReference>
<comment type="similarity">
    <text evidence="1">Belongs to the outer membrane porin (Opr) (TC 1.B.25) family.</text>
</comment>
<dbReference type="InterPro" id="IPR005318">
    <property type="entry name" value="OM_porin_bac"/>
</dbReference>
<gene>
    <name evidence="5" type="ORF">C2E15_19420</name>
</gene>
<dbReference type="GO" id="GO:0015288">
    <property type="term" value="F:porin activity"/>
    <property type="evidence" value="ECO:0007669"/>
    <property type="project" value="TreeGrafter"/>
</dbReference>
<name>A0A1X1DX15_9GAMM</name>
<sequence>MKVITIISALIFPVICHAQTGAGGGLADTLFSDGALDLALRNYWKYLKEDGANPKTVHAAWGQSLVLDYQSGYFADLIGFDLSYYGALKLGASDFFDTRGILYNAGHDNKKGNAQGFSKAGQRYLKLRLGGDAVNGELHGGWESLPNFGVLNTSWRLSPITYLGWNGVARLGATQLRAAYVTRSIDRSSPEQVHFITNDGNSIDHIATGDVSYNGDSLTLQYGAGESDGYLRRQHLFMSGDITSHLSVGSQIYVTRAMENYRAMPASRRDFDRHASHYALEMTWKQDKLRSRWGLGYTRAEKENSVGFYPRHMSRNAFGNFISMATAGDDYMRDKELMVATMTDYQFTPDLLGGVAVNAGSIRYKGLNVRSGEVSLYGRWTPSHPGLKDFSVWMMFGPGWSYKNVNRTPVLHHGDYRRSHVLSGEVIIDYRFKLL</sequence>
<proteinExistence type="inferred from homology"/>
<evidence type="ECO:0000313" key="5">
    <source>
        <dbReference type="EMBL" id="AUX95018.1"/>
    </source>
</evidence>
<keyword evidence="6" id="KW-1185">Reference proteome</keyword>
<feature type="chain" id="PRO_5013321308" evidence="4">
    <location>
        <begin position="19"/>
        <end position="435"/>
    </location>
</feature>
<dbReference type="EMBL" id="CP026377">
    <property type="protein sequence ID" value="AUX95018.1"/>
    <property type="molecule type" value="Genomic_DNA"/>
</dbReference>
<dbReference type="GO" id="GO:0016020">
    <property type="term" value="C:membrane"/>
    <property type="evidence" value="ECO:0007669"/>
    <property type="project" value="InterPro"/>
</dbReference>
<dbReference type="OrthoDB" id="9151008at2"/>
<evidence type="ECO:0000313" key="6">
    <source>
        <dbReference type="Proteomes" id="UP000238365"/>
    </source>
</evidence>
<evidence type="ECO:0000256" key="3">
    <source>
        <dbReference type="ARBA" id="ARBA00022729"/>
    </source>
</evidence>
<dbReference type="AlphaFoldDB" id="A0A1X1DX15"/>
<reference evidence="5 6" key="1">
    <citation type="submission" date="2018-01" db="EMBL/GenBank/DDBJ databases">
        <title>Complete and assembled Genome of Pantoea gaviniae DSM22758T.</title>
        <authorList>
            <person name="Stevens M.J.A."/>
            <person name="Zurfluh K."/>
            <person name="Stephan R."/>
        </authorList>
    </citation>
    <scope>NUCLEOTIDE SEQUENCE [LARGE SCALE GENOMIC DNA]</scope>
    <source>
        <strain evidence="5 6">DSM 22758</strain>
    </source>
</reference>
<dbReference type="PANTHER" id="PTHR34596">
    <property type="entry name" value="CHITOPORIN"/>
    <property type="match status" value="1"/>
</dbReference>
<evidence type="ECO:0000256" key="1">
    <source>
        <dbReference type="ARBA" id="ARBA00009075"/>
    </source>
</evidence>
<keyword evidence="3 4" id="KW-0732">Signal</keyword>
<dbReference type="InterPro" id="IPR023614">
    <property type="entry name" value="Porin_dom_sf"/>
</dbReference>
<dbReference type="Gene3D" id="2.40.160.10">
    <property type="entry name" value="Porin"/>
    <property type="match status" value="1"/>
</dbReference>
<evidence type="ECO:0000256" key="2">
    <source>
        <dbReference type="ARBA" id="ARBA00022448"/>
    </source>
</evidence>
<feature type="signal peptide" evidence="4">
    <location>
        <begin position="1"/>
        <end position="18"/>
    </location>
</feature>
<accession>A0A1X1DX15</accession>
<dbReference type="KEGG" id="pgz:C2E15_19420"/>
<keyword evidence="2" id="KW-0813">Transport</keyword>
<evidence type="ECO:0000256" key="4">
    <source>
        <dbReference type="SAM" id="SignalP"/>
    </source>
</evidence>
<dbReference type="PANTHER" id="PTHR34596:SF2">
    <property type="entry name" value="CHITOPORIN"/>
    <property type="match status" value="1"/>
</dbReference>
<dbReference type="Pfam" id="PF03573">
    <property type="entry name" value="OprD"/>
    <property type="match status" value="1"/>
</dbReference>
<organism evidence="5 6">
    <name type="scientific">Mixta gaviniae</name>
    <dbReference type="NCBI Taxonomy" id="665914"/>
    <lineage>
        <taxon>Bacteria</taxon>
        <taxon>Pseudomonadati</taxon>
        <taxon>Pseudomonadota</taxon>
        <taxon>Gammaproteobacteria</taxon>
        <taxon>Enterobacterales</taxon>
        <taxon>Erwiniaceae</taxon>
        <taxon>Mixta</taxon>
    </lineage>
</organism>
<dbReference type="RefSeq" id="WP_104958742.1">
    <property type="nucleotide sequence ID" value="NZ_CP026377.1"/>
</dbReference>